<name>E3N219_CAERE</name>
<dbReference type="InterPro" id="IPR021942">
    <property type="entry name" value="DUF3557"/>
</dbReference>
<dbReference type="HOGENOM" id="CLU_042576_3_2_1"/>
<protein>
    <recommendedName>
        <fullName evidence="3">DUF38 domain-containing protein</fullName>
    </recommendedName>
</protein>
<evidence type="ECO:0000313" key="1">
    <source>
        <dbReference type="EMBL" id="EFO84007.1"/>
    </source>
</evidence>
<proteinExistence type="predicted"/>
<evidence type="ECO:0000313" key="2">
    <source>
        <dbReference type="Proteomes" id="UP000008281"/>
    </source>
</evidence>
<dbReference type="Proteomes" id="UP000008281">
    <property type="component" value="Unassembled WGS sequence"/>
</dbReference>
<dbReference type="AlphaFoldDB" id="E3N219"/>
<organism evidence="2">
    <name type="scientific">Caenorhabditis remanei</name>
    <name type="common">Caenorhabditis vulgaris</name>
    <dbReference type="NCBI Taxonomy" id="31234"/>
    <lineage>
        <taxon>Eukaryota</taxon>
        <taxon>Metazoa</taxon>
        <taxon>Ecdysozoa</taxon>
        <taxon>Nematoda</taxon>
        <taxon>Chromadorea</taxon>
        <taxon>Rhabditida</taxon>
        <taxon>Rhabditina</taxon>
        <taxon>Rhabditomorpha</taxon>
        <taxon>Rhabditoidea</taxon>
        <taxon>Rhabditidae</taxon>
        <taxon>Peloderinae</taxon>
        <taxon>Caenorhabditis</taxon>
    </lineage>
</organism>
<gene>
    <name evidence="1" type="ORF">CRE_17438</name>
</gene>
<sequence>MKKQLEAVVLLKAVALFFEQFLRYILLPQHVLHIDLKLRLTFLRALSYEDFETVLPFIDPRSFPLKTVATFSDPSTFDSQIVKSAETLNLILFTDQIVTVEDLKKLNNEKVIFERIRYFRIDIIPFIQYHIETKKVVETTFIISTDTKTFIDMMLREFEQTFGEFQCDLDDVNERFLPGSSKFSIPINNESRIQVYVIEDPEEGD</sequence>
<evidence type="ECO:0008006" key="3">
    <source>
        <dbReference type="Google" id="ProtNLM"/>
    </source>
</evidence>
<dbReference type="Pfam" id="PF12078">
    <property type="entry name" value="DUF3557"/>
    <property type="match status" value="1"/>
</dbReference>
<dbReference type="PANTHER" id="PTHR31379">
    <property type="entry name" value="F-BOX C PROTEIN-RELATED-RELATED"/>
    <property type="match status" value="1"/>
</dbReference>
<keyword evidence="2" id="KW-1185">Reference proteome</keyword>
<dbReference type="PANTHER" id="PTHR31379:SF1">
    <property type="entry name" value="F-BOX C PROTEIN-RELATED"/>
    <property type="match status" value="1"/>
</dbReference>
<dbReference type="EMBL" id="DS268511">
    <property type="protein sequence ID" value="EFO84007.1"/>
    <property type="molecule type" value="Genomic_DNA"/>
</dbReference>
<dbReference type="InParanoid" id="E3N219"/>
<accession>E3N219</accession>
<reference evidence="1" key="1">
    <citation type="submission" date="2007-07" db="EMBL/GenBank/DDBJ databases">
        <title>PCAP assembly of the Caenorhabditis remanei genome.</title>
        <authorList>
            <consortium name="The Caenorhabditis remanei Sequencing Consortium"/>
            <person name="Wilson R.K."/>
        </authorList>
    </citation>
    <scope>NUCLEOTIDE SEQUENCE [LARGE SCALE GENOMIC DNA]</scope>
    <source>
        <strain evidence="1">PB4641</strain>
    </source>
</reference>